<feature type="region of interest" description="Disordered" evidence="1">
    <location>
        <begin position="637"/>
        <end position="676"/>
    </location>
</feature>
<name>A0A0V0XR56_TRIPS</name>
<dbReference type="EMBL" id="JYDU01000170">
    <property type="protein sequence ID" value="KRX90291.1"/>
    <property type="molecule type" value="Genomic_DNA"/>
</dbReference>
<dbReference type="InterPro" id="IPR001478">
    <property type="entry name" value="PDZ"/>
</dbReference>
<feature type="compositionally biased region" description="Polar residues" evidence="1">
    <location>
        <begin position="644"/>
        <end position="665"/>
    </location>
</feature>
<dbReference type="STRING" id="6337.A0A0V0XR56"/>
<reference evidence="3 4" key="1">
    <citation type="submission" date="2015-01" db="EMBL/GenBank/DDBJ databases">
        <title>Evolution of Trichinella species and genotypes.</title>
        <authorList>
            <person name="Korhonen P.K."/>
            <person name="Edoardo P."/>
            <person name="Giuseppe L.R."/>
            <person name="Gasser R.B."/>
        </authorList>
    </citation>
    <scope>NUCLEOTIDE SEQUENCE [LARGE SCALE GENOMIC DNA]</scope>
    <source>
        <strain evidence="3">ISS141</strain>
    </source>
</reference>
<accession>A0A0V0XR56</accession>
<dbReference type="AlphaFoldDB" id="A0A0V0XR56"/>
<feature type="region of interest" description="Disordered" evidence="1">
    <location>
        <begin position="383"/>
        <end position="440"/>
    </location>
</feature>
<proteinExistence type="predicted"/>
<comment type="caution">
    <text evidence="3">The sequence shown here is derived from an EMBL/GenBank/DDBJ whole genome shotgun (WGS) entry which is preliminary data.</text>
</comment>
<dbReference type="PANTHER" id="PTHR11324:SF16">
    <property type="entry name" value="PDZ DOMAIN-CONTAINING PROTEIN 2"/>
    <property type="match status" value="1"/>
</dbReference>
<dbReference type="Gene3D" id="2.30.42.10">
    <property type="match status" value="2"/>
</dbReference>
<dbReference type="PANTHER" id="PTHR11324">
    <property type="entry name" value="IL16-RELATED"/>
    <property type="match status" value="1"/>
</dbReference>
<protein>
    <submittedName>
        <fullName evidence="3">PDZ domain-containing protein 2</fullName>
    </submittedName>
</protein>
<dbReference type="SMART" id="SM00228">
    <property type="entry name" value="PDZ"/>
    <property type="match status" value="2"/>
</dbReference>
<feature type="domain" description="PDZ" evidence="2">
    <location>
        <begin position="147"/>
        <end position="224"/>
    </location>
</feature>
<organism evidence="3 4">
    <name type="scientific">Trichinella pseudospiralis</name>
    <name type="common">Parasitic roundworm</name>
    <dbReference type="NCBI Taxonomy" id="6337"/>
    <lineage>
        <taxon>Eukaryota</taxon>
        <taxon>Metazoa</taxon>
        <taxon>Ecdysozoa</taxon>
        <taxon>Nematoda</taxon>
        <taxon>Enoplea</taxon>
        <taxon>Dorylaimia</taxon>
        <taxon>Trichinellida</taxon>
        <taxon>Trichinellidae</taxon>
        <taxon>Trichinella</taxon>
    </lineage>
</organism>
<dbReference type="SUPFAM" id="SSF50156">
    <property type="entry name" value="PDZ domain-like"/>
    <property type="match status" value="2"/>
</dbReference>
<evidence type="ECO:0000313" key="4">
    <source>
        <dbReference type="Proteomes" id="UP000054815"/>
    </source>
</evidence>
<dbReference type="PROSITE" id="PS50106">
    <property type="entry name" value="PDZ"/>
    <property type="match status" value="2"/>
</dbReference>
<dbReference type="InterPro" id="IPR036034">
    <property type="entry name" value="PDZ_sf"/>
</dbReference>
<gene>
    <name evidence="3" type="primary">Pdzd2</name>
    <name evidence="3" type="ORF">T4E_7183</name>
</gene>
<dbReference type="Proteomes" id="UP000054815">
    <property type="component" value="Unassembled WGS sequence"/>
</dbReference>
<evidence type="ECO:0000313" key="3">
    <source>
        <dbReference type="EMBL" id="KRX90291.1"/>
    </source>
</evidence>
<sequence length="856" mass="94753">MTCHRLSDRGMTRYGRFKPISVGAEFVCVSMRSKSGCATRTQANDNSRPAPLQMQPRLESRALLFKCFHCQNKHSPLAVVVYLPGQCEVEILASQSIDTQPCTHLLLPLCRCLDASRSNEHARSVSLLKHNSLLAMNGNSNNNLHTIIIHRRQDVGKAKSLGFSIVGGVDSPKGNMGIFVKTIYPKGLAAESNLLMKGDEILEVNGISLSGLTRNSALQVIKSAKRGDVKMTLRRAKRRLFIDSYLDVAHAMHVSAENRAEKQKHPWRNGLNDDVQKQSTLSRCQPNYLTAKYHPETFSNRPPTQYYCSKPKEATPLFSTPVKWPFSKFVHASLSSDVNKNPGQYEETYLSHDVMEELVDSTSRQPQVNSNEEAELHLILEGKDHKFSNAKHSPSLSDGKSDDSGFQSAAEVRRQSTLNMGVDDGLQGLSSNSPNESTKSNTRYVSVWQNIEQPPGGSIIAQYVAQNAVIRSAPFKGLQIPTVGSITKSQNSSRKVTDDACSRNCYSNEKIIIKPLSENTTNKFSSINEIMQPPNAVKSVSNVSTKSATCFSTQKFSTQAENAKLQNHDIDCGIVPGFVKMQIARFASNKNGKEIKCASSPSGAYTFAGNPKNIINENLIKMNSILDEQSKSVSRSYDVKSSSTVQNETSTKFQNDGNYQHTVNGSSYSSDKKLSDDKHRKPIIINDDLENENDLNLPRSRFAETDCSKVTRHEIAEMCQKVNYPNGVKKRDRFDENPSSNSRISFTSIRLNSLSPFGEINNEMDTAVIEFENGACGLGIILEGGRDSPKGDCPVQIKRILPGGSVYNDGRIKVGDELVEINGENVSMQTTTQIRSLLKNLSEGKILLTVKRHRIM</sequence>
<dbReference type="Pfam" id="PF00595">
    <property type="entry name" value="PDZ"/>
    <property type="match status" value="2"/>
</dbReference>
<feature type="domain" description="PDZ" evidence="2">
    <location>
        <begin position="768"/>
        <end position="853"/>
    </location>
</feature>
<feature type="compositionally biased region" description="Polar residues" evidence="1">
    <location>
        <begin position="428"/>
        <end position="440"/>
    </location>
</feature>
<evidence type="ECO:0000259" key="2">
    <source>
        <dbReference type="PROSITE" id="PS50106"/>
    </source>
</evidence>
<evidence type="ECO:0000256" key="1">
    <source>
        <dbReference type="SAM" id="MobiDB-lite"/>
    </source>
</evidence>